<dbReference type="PANTHER" id="PTHR46401">
    <property type="entry name" value="GLYCOSYLTRANSFERASE WBBK-RELATED"/>
    <property type="match status" value="1"/>
</dbReference>
<proteinExistence type="predicted"/>
<accession>A0A7J3Z8Y0</accession>
<dbReference type="Pfam" id="PF00534">
    <property type="entry name" value="Glycos_transf_1"/>
    <property type="match status" value="1"/>
</dbReference>
<dbReference type="GO" id="GO:0016757">
    <property type="term" value="F:glycosyltransferase activity"/>
    <property type="evidence" value="ECO:0007669"/>
    <property type="project" value="InterPro"/>
</dbReference>
<dbReference type="AlphaFoldDB" id="A0A7J3Z8Y0"/>
<dbReference type="EMBL" id="DRYQ01000114">
    <property type="protein sequence ID" value="HHQ51216.1"/>
    <property type="molecule type" value="Genomic_DNA"/>
</dbReference>
<dbReference type="Pfam" id="PF09314">
    <property type="entry name" value="DUF1972"/>
    <property type="match status" value="1"/>
</dbReference>
<evidence type="ECO:0000259" key="2">
    <source>
        <dbReference type="Pfam" id="PF00534"/>
    </source>
</evidence>
<protein>
    <submittedName>
        <fullName evidence="4">DUF1972 domain-containing protein</fullName>
    </submittedName>
</protein>
<dbReference type="InterPro" id="IPR001296">
    <property type="entry name" value="Glyco_trans_1"/>
</dbReference>
<dbReference type="InterPro" id="IPR015393">
    <property type="entry name" value="DUF1972"/>
</dbReference>
<evidence type="ECO:0000313" key="4">
    <source>
        <dbReference type="EMBL" id="HHQ51216.1"/>
    </source>
</evidence>
<dbReference type="Gene3D" id="3.40.50.2000">
    <property type="entry name" value="Glycogen Phosphorylase B"/>
    <property type="match status" value="2"/>
</dbReference>
<dbReference type="PANTHER" id="PTHR46401:SF2">
    <property type="entry name" value="GLYCOSYLTRANSFERASE WBBK-RELATED"/>
    <property type="match status" value="1"/>
</dbReference>
<organism evidence="4">
    <name type="scientific">Ignisphaera aggregans</name>
    <dbReference type="NCBI Taxonomy" id="334771"/>
    <lineage>
        <taxon>Archaea</taxon>
        <taxon>Thermoproteota</taxon>
        <taxon>Thermoprotei</taxon>
        <taxon>Desulfurococcales</taxon>
        <taxon>Desulfurococcaceae</taxon>
        <taxon>Ignisphaera</taxon>
    </lineage>
</organism>
<feature type="domain" description="DUF1972" evidence="3">
    <location>
        <begin position="13"/>
        <end position="196"/>
    </location>
</feature>
<keyword evidence="1" id="KW-0808">Transferase</keyword>
<comment type="caution">
    <text evidence="4">The sequence shown here is derived from an EMBL/GenBank/DDBJ whole genome shotgun (WGS) entry which is preliminary data.</text>
</comment>
<reference evidence="4" key="1">
    <citation type="journal article" date="2020" name="mSystems">
        <title>Genome- and Community-Level Interaction Insights into Carbon Utilization and Element Cycling Functions of Hydrothermarchaeota in Hydrothermal Sediment.</title>
        <authorList>
            <person name="Zhou Z."/>
            <person name="Liu Y."/>
            <person name="Xu W."/>
            <person name="Pan J."/>
            <person name="Luo Z.H."/>
            <person name="Li M."/>
        </authorList>
    </citation>
    <scope>NUCLEOTIDE SEQUENCE [LARGE SCALE GENOMIC DNA]</scope>
    <source>
        <strain evidence="4">SpSt-1105</strain>
    </source>
</reference>
<feature type="domain" description="Glycosyl transferase family 1" evidence="2">
    <location>
        <begin position="216"/>
        <end position="340"/>
    </location>
</feature>
<evidence type="ECO:0000256" key="1">
    <source>
        <dbReference type="ARBA" id="ARBA00022679"/>
    </source>
</evidence>
<name>A0A7J3Z8Y0_9CREN</name>
<sequence>MYQDTNFNSSKPKVALIGSRGIPPRYGGAETFVYELSKRLKNYFDVYVACETDHFGLDEFEGIKRVHIWAKHTPTMTIPVIYDIITTLYLLRKVRDVRVMYYMAPDGAFAAILAKLARRKVIVNTDGIEWKRLLIRMKFVPWYLKPLYLLTSIVMFTAEFLACKVPDITIADSIAIKKYLEYRWRPRRVEYVAYGVRELPEGSEDRRLRILESLGLERNNYYLTIGRIVAENNIHLEIETFRNAKTESKLVIVGPIDPRDPYVRHLFKLRGRDKRIVFTGGIYDPEVIYTLRSECKAYIHPYTVGGTNPSLLEQLQFNKPIIAYDVSFHREILRDKAMYFKTKEELREILQNLERYISRIKKGGSGIPQHFTWNYVAKRYCKIMFSLLGVRK</sequence>
<gene>
    <name evidence="4" type="ORF">ENM66_07715</name>
</gene>
<evidence type="ECO:0000259" key="3">
    <source>
        <dbReference type="Pfam" id="PF09314"/>
    </source>
</evidence>
<dbReference type="SUPFAM" id="SSF53756">
    <property type="entry name" value="UDP-Glycosyltransferase/glycogen phosphorylase"/>
    <property type="match status" value="1"/>
</dbReference>